<dbReference type="Proteomes" id="UP000681722">
    <property type="component" value="Unassembled WGS sequence"/>
</dbReference>
<feature type="transmembrane region" description="Helical" evidence="7">
    <location>
        <begin position="316"/>
        <end position="334"/>
    </location>
</feature>
<evidence type="ECO:0000256" key="3">
    <source>
        <dbReference type="ARBA" id="ARBA00022448"/>
    </source>
</evidence>
<sequence>MEVMPIDISSSGPAYNLEAAIDHIGIGVFQWRLVIILGFCTMSDAIEMMLLAILGPALTCDWNITQWQVATLTTVIITSAVLNTTFGILTAFSPSYHWVVLARVCVGFALSGAAQGATLMLEFLPSTYRATIVIVIELFWSLGAILEYLMAMYVIPPYGWRTLTILSALPISIVAVCMYFIPESPRYYLASGNADKAEMILKTVALTNKRALPPGKILDGHIKEECGSFSQLFHFNYKRTTFLLTFMWITVAMSYYGLILINTSIFTMNVDVPSTSKENCKMLTDNDYKSLILTTFGEMAGIPLLLLLLSKFGRRAVSVINFTSASICFSLLFVARNTHWAINTITFLARMFINSQFSLLYLYTMEVYPTVVRAIAVGSASSMARVGAMITPFLAQVLIKHTFIGTILVYTIATGMAAFCAFLLPIETRGRELKQSPIDIPSEQSSPSALDQKLNVLESVDGGFVNKTYSSMDHIDVKE</sequence>
<feature type="domain" description="Major facilitator superfamily (MFS) profile" evidence="8">
    <location>
        <begin position="1"/>
        <end position="429"/>
    </location>
</feature>
<feature type="transmembrane region" description="Helical" evidence="7">
    <location>
        <begin position="160"/>
        <end position="181"/>
    </location>
</feature>
<accession>A0A813ZXU7</accession>
<feature type="transmembrane region" description="Helical" evidence="7">
    <location>
        <begin position="340"/>
        <end position="363"/>
    </location>
</feature>
<comment type="subcellular location">
    <subcellularLocation>
        <location evidence="1">Membrane</location>
        <topology evidence="1">Multi-pass membrane protein</topology>
    </subcellularLocation>
</comment>
<evidence type="ECO:0000313" key="9">
    <source>
        <dbReference type="EMBL" id="CAF0905689.1"/>
    </source>
</evidence>
<keyword evidence="11" id="KW-1185">Reference proteome</keyword>
<dbReference type="PANTHER" id="PTHR23511:SF45">
    <property type="entry name" value="SVOP LIKE"/>
    <property type="match status" value="1"/>
</dbReference>
<feature type="transmembrane region" description="Helical" evidence="7">
    <location>
        <begin position="98"/>
        <end position="120"/>
    </location>
</feature>
<dbReference type="InterPro" id="IPR036259">
    <property type="entry name" value="MFS_trans_sf"/>
</dbReference>
<evidence type="ECO:0000256" key="4">
    <source>
        <dbReference type="ARBA" id="ARBA00022692"/>
    </source>
</evidence>
<feature type="transmembrane region" description="Helical" evidence="7">
    <location>
        <begin position="288"/>
        <end position="309"/>
    </location>
</feature>
<dbReference type="Gene3D" id="1.20.1250.20">
    <property type="entry name" value="MFS general substrate transporter like domains"/>
    <property type="match status" value="1"/>
</dbReference>
<dbReference type="InterPro" id="IPR020846">
    <property type="entry name" value="MFS_dom"/>
</dbReference>
<dbReference type="GO" id="GO:0022857">
    <property type="term" value="F:transmembrane transporter activity"/>
    <property type="evidence" value="ECO:0007669"/>
    <property type="project" value="InterPro"/>
</dbReference>
<dbReference type="GO" id="GO:0016020">
    <property type="term" value="C:membrane"/>
    <property type="evidence" value="ECO:0007669"/>
    <property type="project" value="UniProtKB-SubCell"/>
</dbReference>
<dbReference type="PROSITE" id="PS50850">
    <property type="entry name" value="MFS"/>
    <property type="match status" value="1"/>
</dbReference>
<protein>
    <recommendedName>
        <fullName evidence="8">Major facilitator superfamily (MFS) profile domain-containing protein</fullName>
    </recommendedName>
</protein>
<organism evidence="9 11">
    <name type="scientific">Didymodactylos carnosus</name>
    <dbReference type="NCBI Taxonomy" id="1234261"/>
    <lineage>
        <taxon>Eukaryota</taxon>
        <taxon>Metazoa</taxon>
        <taxon>Spiralia</taxon>
        <taxon>Gnathifera</taxon>
        <taxon>Rotifera</taxon>
        <taxon>Eurotatoria</taxon>
        <taxon>Bdelloidea</taxon>
        <taxon>Philodinida</taxon>
        <taxon>Philodinidae</taxon>
        <taxon>Didymodactylos</taxon>
    </lineage>
</organism>
<dbReference type="Pfam" id="PF00083">
    <property type="entry name" value="Sugar_tr"/>
    <property type="match status" value="1"/>
</dbReference>
<feature type="transmembrane region" description="Helical" evidence="7">
    <location>
        <begin position="242"/>
        <end position="268"/>
    </location>
</feature>
<evidence type="ECO:0000259" key="8">
    <source>
        <dbReference type="PROSITE" id="PS50850"/>
    </source>
</evidence>
<feature type="transmembrane region" description="Helical" evidence="7">
    <location>
        <begin position="33"/>
        <end position="57"/>
    </location>
</feature>
<evidence type="ECO:0000256" key="7">
    <source>
        <dbReference type="SAM" id="Phobius"/>
    </source>
</evidence>
<keyword evidence="3" id="KW-0813">Transport</keyword>
<dbReference type="PANTHER" id="PTHR23511">
    <property type="entry name" value="SYNAPTIC VESICLE GLYCOPROTEIN 2"/>
    <property type="match status" value="1"/>
</dbReference>
<keyword evidence="4 7" id="KW-0812">Transmembrane</keyword>
<dbReference type="OrthoDB" id="4139357at2759"/>
<keyword evidence="5 7" id="KW-1133">Transmembrane helix</keyword>
<dbReference type="EMBL" id="CAJOBC010001598">
    <property type="protein sequence ID" value="CAF3687501.1"/>
    <property type="molecule type" value="Genomic_DNA"/>
</dbReference>
<feature type="transmembrane region" description="Helical" evidence="7">
    <location>
        <begin position="132"/>
        <end position="154"/>
    </location>
</feature>
<comment type="caution">
    <text evidence="9">The sequence shown here is derived from an EMBL/GenBank/DDBJ whole genome shotgun (WGS) entry which is preliminary data.</text>
</comment>
<feature type="transmembrane region" description="Helical" evidence="7">
    <location>
        <begin position="375"/>
        <end position="395"/>
    </location>
</feature>
<evidence type="ECO:0000256" key="5">
    <source>
        <dbReference type="ARBA" id="ARBA00022989"/>
    </source>
</evidence>
<dbReference type="Proteomes" id="UP000663829">
    <property type="component" value="Unassembled WGS sequence"/>
</dbReference>
<feature type="transmembrane region" description="Helical" evidence="7">
    <location>
        <begin position="407"/>
        <end position="426"/>
    </location>
</feature>
<comment type="similarity">
    <text evidence="2">Belongs to the major facilitator superfamily.</text>
</comment>
<feature type="transmembrane region" description="Helical" evidence="7">
    <location>
        <begin position="69"/>
        <end position="92"/>
    </location>
</feature>
<name>A0A813ZXU7_9BILA</name>
<dbReference type="InterPro" id="IPR005828">
    <property type="entry name" value="MFS_sugar_transport-like"/>
</dbReference>
<evidence type="ECO:0000256" key="2">
    <source>
        <dbReference type="ARBA" id="ARBA00008335"/>
    </source>
</evidence>
<dbReference type="AlphaFoldDB" id="A0A813ZXU7"/>
<reference evidence="9" key="1">
    <citation type="submission" date="2021-02" db="EMBL/GenBank/DDBJ databases">
        <authorList>
            <person name="Nowell W R."/>
        </authorList>
    </citation>
    <scope>NUCLEOTIDE SEQUENCE</scope>
</reference>
<dbReference type="EMBL" id="CAJNOQ010001598">
    <property type="protein sequence ID" value="CAF0905689.1"/>
    <property type="molecule type" value="Genomic_DNA"/>
</dbReference>
<evidence type="ECO:0000313" key="11">
    <source>
        <dbReference type="Proteomes" id="UP000663829"/>
    </source>
</evidence>
<evidence type="ECO:0000313" key="10">
    <source>
        <dbReference type="EMBL" id="CAF3687501.1"/>
    </source>
</evidence>
<evidence type="ECO:0000256" key="1">
    <source>
        <dbReference type="ARBA" id="ARBA00004141"/>
    </source>
</evidence>
<gene>
    <name evidence="9" type="ORF">GPM918_LOCUS8875</name>
    <name evidence="10" type="ORF">SRO942_LOCUS8876</name>
</gene>
<proteinExistence type="inferred from homology"/>
<keyword evidence="6 7" id="KW-0472">Membrane</keyword>
<dbReference type="SUPFAM" id="SSF103473">
    <property type="entry name" value="MFS general substrate transporter"/>
    <property type="match status" value="1"/>
</dbReference>
<evidence type="ECO:0000256" key="6">
    <source>
        <dbReference type="ARBA" id="ARBA00023136"/>
    </source>
</evidence>